<dbReference type="KEGG" id="madi:A7U43_10410"/>
<reference evidence="1 2" key="1">
    <citation type="submission" date="2016-05" db="EMBL/GenBank/DDBJ databases">
        <title>Complete genome sequence of a phthalic acid esters degrading Mycobacterium sp. YC-RL4.</title>
        <authorList>
            <person name="Ren L."/>
            <person name="Fan S."/>
            <person name="Ruth N."/>
            <person name="Jia Y."/>
            <person name="Wang J."/>
            <person name="Qiao C."/>
        </authorList>
    </citation>
    <scope>NUCLEOTIDE SEQUENCE [LARGE SCALE GENOMIC DNA]</scope>
    <source>
        <strain evidence="1 2">YC-RL4</strain>
    </source>
</reference>
<keyword evidence="2" id="KW-1185">Reference proteome</keyword>
<dbReference type="PANTHER" id="PTHR35526:SF3">
    <property type="entry name" value="ANTI-SIGMA-F FACTOR RSBW"/>
    <property type="match status" value="1"/>
</dbReference>
<sequence length="131" mass="14695">MRLHPTVFAPRISRRLVHELGDPADLPQRVVDDAAFVVGELVAESIRRRHHDVEVDIELMAGQIAVRVFDAQARTPLFDDRTDTRPARCSTAVRHLAASWGCDRFQHGWEVWAVLRSPPSRSTRTAIGGGH</sequence>
<dbReference type="Proteomes" id="UP000077143">
    <property type="component" value="Chromosome"/>
</dbReference>
<dbReference type="STRING" id="1682113.A7U43_10410"/>
<proteinExistence type="predicted"/>
<dbReference type="Gene3D" id="3.30.565.10">
    <property type="entry name" value="Histidine kinase-like ATPase, C-terminal domain"/>
    <property type="match status" value="1"/>
</dbReference>
<name>A0A172UKH5_9MYCO</name>
<evidence type="ECO:0008006" key="3">
    <source>
        <dbReference type="Google" id="ProtNLM"/>
    </source>
</evidence>
<evidence type="ECO:0000313" key="2">
    <source>
        <dbReference type="Proteomes" id="UP000077143"/>
    </source>
</evidence>
<dbReference type="RefSeq" id="WP_067994438.1">
    <property type="nucleotide sequence ID" value="NZ_JBFUXV010000008.1"/>
</dbReference>
<dbReference type="EMBL" id="CP015596">
    <property type="protein sequence ID" value="ANE79682.1"/>
    <property type="molecule type" value="Genomic_DNA"/>
</dbReference>
<dbReference type="InterPro" id="IPR050267">
    <property type="entry name" value="Anti-sigma-factor_SerPK"/>
</dbReference>
<dbReference type="PANTHER" id="PTHR35526">
    <property type="entry name" value="ANTI-SIGMA-F FACTOR RSBW-RELATED"/>
    <property type="match status" value="1"/>
</dbReference>
<accession>A0A172UKH5</accession>
<evidence type="ECO:0000313" key="1">
    <source>
        <dbReference type="EMBL" id="ANE79682.1"/>
    </source>
</evidence>
<gene>
    <name evidence="1" type="ORF">A7U43_10410</name>
</gene>
<organism evidence="1 2">
    <name type="scientific">Mycobacterium adipatum</name>
    <dbReference type="NCBI Taxonomy" id="1682113"/>
    <lineage>
        <taxon>Bacteria</taxon>
        <taxon>Bacillati</taxon>
        <taxon>Actinomycetota</taxon>
        <taxon>Actinomycetes</taxon>
        <taxon>Mycobacteriales</taxon>
        <taxon>Mycobacteriaceae</taxon>
        <taxon>Mycobacterium</taxon>
    </lineage>
</organism>
<dbReference type="AlphaFoldDB" id="A0A172UKH5"/>
<dbReference type="InterPro" id="IPR036890">
    <property type="entry name" value="HATPase_C_sf"/>
</dbReference>
<protein>
    <recommendedName>
        <fullName evidence="3">Anti-sigma regulatory factor</fullName>
    </recommendedName>
</protein>